<reference evidence="4 5" key="1">
    <citation type="journal article" date="2014" name="PLoS Genet.">
        <title>Phylogenetically driven sequencing of extremely halophilic archaea reveals strategies for static and dynamic osmo-response.</title>
        <authorList>
            <person name="Becker E.A."/>
            <person name="Seitzer P.M."/>
            <person name="Tritt A."/>
            <person name="Larsen D."/>
            <person name="Krusor M."/>
            <person name="Yao A.I."/>
            <person name="Wu D."/>
            <person name="Madern D."/>
            <person name="Eisen J.A."/>
            <person name="Darling A.E."/>
            <person name="Facciotti M.T."/>
        </authorList>
    </citation>
    <scope>NUCLEOTIDE SEQUENCE [LARGE SCALE GENOMIC DNA]</scope>
    <source>
        <strain evidence="4 5">DSM 1307</strain>
    </source>
</reference>
<proteinExistence type="predicted"/>
<dbReference type="InterPro" id="IPR018649">
    <property type="entry name" value="SHOCT"/>
</dbReference>
<evidence type="ECO:0000256" key="2">
    <source>
        <dbReference type="SAM" id="Phobius"/>
    </source>
</evidence>
<accession>M0MC13</accession>
<feature type="region of interest" description="Disordered" evidence="1">
    <location>
        <begin position="56"/>
        <end position="91"/>
    </location>
</feature>
<dbReference type="Pfam" id="PF09851">
    <property type="entry name" value="SHOCT"/>
    <property type="match status" value="1"/>
</dbReference>
<keyword evidence="5" id="KW-1185">Reference proteome</keyword>
<feature type="transmembrane region" description="Helical" evidence="2">
    <location>
        <begin position="35"/>
        <end position="56"/>
    </location>
</feature>
<keyword evidence="2" id="KW-1133">Transmembrane helix</keyword>
<dbReference type="EMBL" id="AOMC01000124">
    <property type="protein sequence ID" value="EMA42878.1"/>
    <property type="molecule type" value="Genomic_DNA"/>
</dbReference>
<dbReference type="eggNOG" id="arCOG03912">
    <property type="taxonomic scope" value="Archaea"/>
</dbReference>
<dbReference type="Proteomes" id="UP000011568">
    <property type="component" value="Unassembled WGS sequence"/>
</dbReference>
<name>M0MC13_HALMO</name>
<sequence length="140" mass="15983">MSTVRERAAENATEITSSLIVGLGLLALFTGWSPIPFWVIFAVGFAVVVPTVARLAGEEERSDERNDRDGQWKDSERHYEEPSAGTETEDALETLRERYARGDLTDDQFERKLDALLETDSPENAADWRHRERERIEEES</sequence>
<feature type="transmembrane region" description="Helical" evidence="2">
    <location>
        <begin position="12"/>
        <end position="29"/>
    </location>
</feature>
<keyword evidence="2" id="KW-0812">Transmembrane</keyword>
<organism evidence="4 5">
    <name type="scientific">Halococcus morrhuae DSM 1307</name>
    <dbReference type="NCBI Taxonomy" id="931277"/>
    <lineage>
        <taxon>Archaea</taxon>
        <taxon>Methanobacteriati</taxon>
        <taxon>Methanobacteriota</taxon>
        <taxon>Stenosarchaea group</taxon>
        <taxon>Halobacteria</taxon>
        <taxon>Halobacteriales</taxon>
        <taxon>Halococcaceae</taxon>
        <taxon>Halococcus</taxon>
    </lineage>
</organism>
<dbReference type="RefSeq" id="WP_004054523.1">
    <property type="nucleotide sequence ID" value="NZ_AOMC01000124.1"/>
</dbReference>
<evidence type="ECO:0000313" key="4">
    <source>
        <dbReference type="EMBL" id="EMA42878.1"/>
    </source>
</evidence>
<dbReference type="AlphaFoldDB" id="M0MC13"/>
<feature type="compositionally biased region" description="Basic and acidic residues" evidence="1">
    <location>
        <begin position="56"/>
        <end position="81"/>
    </location>
</feature>
<evidence type="ECO:0000313" key="5">
    <source>
        <dbReference type="Proteomes" id="UP000011568"/>
    </source>
</evidence>
<evidence type="ECO:0000259" key="3">
    <source>
        <dbReference type="Pfam" id="PF09851"/>
    </source>
</evidence>
<protein>
    <recommendedName>
        <fullName evidence="3">SHOCT domain-containing protein</fullName>
    </recommendedName>
</protein>
<comment type="caution">
    <text evidence="4">The sequence shown here is derived from an EMBL/GenBank/DDBJ whole genome shotgun (WGS) entry which is preliminary data.</text>
</comment>
<dbReference type="OrthoDB" id="178074at2157"/>
<dbReference type="PATRIC" id="fig|931277.6.peg.2032"/>
<gene>
    <name evidence="4" type="ORF">C448_10392</name>
</gene>
<keyword evidence="2" id="KW-0472">Membrane</keyword>
<evidence type="ECO:0000256" key="1">
    <source>
        <dbReference type="SAM" id="MobiDB-lite"/>
    </source>
</evidence>
<feature type="domain" description="SHOCT" evidence="3">
    <location>
        <begin position="90"/>
        <end position="117"/>
    </location>
</feature>